<dbReference type="KEGG" id="hch:HCH_02760"/>
<accession>Q2SII0</accession>
<dbReference type="Proteomes" id="UP000000238">
    <property type="component" value="Chromosome"/>
</dbReference>
<dbReference type="PANTHER" id="PTHR11373:SF4">
    <property type="entry name" value="DEOXYNUCLEOSIDE TRIPHOSPHATE TRIPHOSPHOHYDROLASE SAMHD1"/>
    <property type="match status" value="1"/>
</dbReference>
<dbReference type="GO" id="GO:0006203">
    <property type="term" value="P:dGTP catabolic process"/>
    <property type="evidence" value="ECO:0007669"/>
    <property type="project" value="TreeGrafter"/>
</dbReference>
<reference evidence="1 2" key="1">
    <citation type="journal article" date="2005" name="Nucleic Acids Res.">
        <title>Genomic blueprint of Hahella chejuensis, a marine microbe producing an algicidal agent.</title>
        <authorList>
            <person name="Jeong H."/>
            <person name="Yim J.H."/>
            <person name="Lee C."/>
            <person name="Choi S.-H."/>
            <person name="Park Y.K."/>
            <person name="Yoon S.H."/>
            <person name="Hur C.-G."/>
            <person name="Kang H.-Y."/>
            <person name="Kim D."/>
            <person name="Lee H.H."/>
            <person name="Park K.H."/>
            <person name="Park S.-H."/>
            <person name="Park H.-S."/>
            <person name="Lee H.K."/>
            <person name="Oh T.K."/>
            <person name="Kim J.F."/>
        </authorList>
    </citation>
    <scope>NUCLEOTIDE SEQUENCE [LARGE SCALE GENOMIC DNA]</scope>
    <source>
        <strain evidence="1 2">KCTC 2396</strain>
    </source>
</reference>
<dbReference type="AlphaFoldDB" id="Q2SII0"/>
<protein>
    <submittedName>
        <fullName evidence="1">HD superfamily phosphohydrolase</fullName>
    </submittedName>
</protein>
<dbReference type="GO" id="GO:0008832">
    <property type="term" value="F:dGTPase activity"/>
    <property type="evidence" value="ECO:0007669"/>
    <property type="project" value="TreeGrafter"/>
</dbReference>
<evidence type="ECO:0000313" key="2">
    <source>
        <dbReference type="Proteomes" id="UP000000238"/>
    </source>
</evidence>
<organism evidence="1 2">
    <name type="scientific">Hahella chejuensis (strain KCTC 2396)</name>
    <dbReference type="NCBI Taxonomy" id="349521"/>
    <lineage>
        <taxon>Bacteria</taxon>
        <taxon>Pseudomonadati</taxon>
        <taxon>Pseudomonadota</taxon>
        <taxon>Gammaproteobacteria</taxon>
        <taxon>Oceanospirillales</taxon>
        <taxon>Hahellaceae</taxon>
        <taxon>Hahella</taxon>
    </lineage>
</organism>
<dbReference type="STRING" id="349521.HCH_02760"/>
<dbReference type="SUPFAM" id="SSF109604">
    <property type="entry name" value="HD-domain/PDEase-like"/>
    <property type="match status" value="1"/>
</dbReference>
<proteinExistence type="predicted"/>
<dbReference type="InterPro" id="IPR050135">
    <property type="entry name" value="dGTPase-like"/>
</dbReference>
<evidence type="ECO:0000313" key="1">
    <source>
        <dbReference type="EMBL" id="ABC29544.1"/>
    </source>
</evidence>
<dbReference type="Gene3D" id="1.10.3210.10">
    <property type="entry name" value="Hypothetical protein af1432"/>
    <property type="match status" value="1"/>
</dbReference>
<sequence length="402" mass="46257">MESCMRRHRTTQASSSLPLESIDFFNKLTRLACLLHDCGHSSFSHQFSKVPSIAAMLGTSEPFQRLWAQANISDENMAALYPQRPKKLEHEHYSVRCAWEILLAPNSEQTPYSALDVTALMETTTGAVTPEFSRHAELIWPLLSGSTETPKQPEKHIVRLLRLIVSGEIDADRADYMLRDGFHSSVTIGGFNLDHLLKNLHVGWDPESDWMGLAITPKGLGALEDFVYSRHQMYRKVYGHKTSIGFDWLLRQAMEEVIGQPDVGEYVKACLTDIDEFCYLTDNYFWEQFRLLARKQPNSYSQMMINRVRPHHLHTEESMGTVDQEPIKMMLAERHDLQPEQVVCCALKARFSKIKGAYEDIKVMQKGSNPERTLPQYVRIGEVSNFFHKFEDETIAHFYRKP</sequence>
<dbReference type="EMBL" id="CP000155">
    <property type="protein sequence ID" value="ABC29544.1"/>
    <property type="molecule type" value="Genomic_DNA"/>
</dbReference>
<gene>
    <name evidence="1" type="ordered locus">HCH_02760</name>
</gene>
<keyword evidence="1" id="KW-0378">Hydrolase</keyword>
<name>Q2SII0_HAHCH</name>
<keyword evidence="2" id="KW-1185">Reference proteome</keyword>
<dbReference type="eggNOG" id="COG1078">
    <property type="taxonomic scope" value="Bacteria"/>
</dbReference>
<dbReference type="HOGENOM" id="CLU_043521_0_0_6"/>
<dbReference type="PANTHER" id="PTHR11373">
    <property type="entry name" value="DEOXYNUCLEOSIDE TRIPHOSPHATE TRIPHOSPHOHYDROLASE"/>
    <property type="match status" value="1"/>
</dbReference>